<sequence length="620" mass="67985">MDGINAPETPVEEEELYSAWALTILCVLLILSLWTSYYVQIKRIKTVHETVLSIFAGMVVGLIIRLSPGHLIREMLTFKHTLFFNLLLPPIILNSGYELKQDNFFRNFGTILTFAFAGTFISAVGLGVLVYIYSFLGLESLQLSLLECLIFGSTLSATDPVTILAIFNQQKVDPKLYTVIFGESILNDAVSIVMYETLSQFHGSDIYMSSFFRGVGIFLLSFSVSMALGVVFGLGEVLAYAQAFVVGLVPWNRELPGGFDSLYQLLFLQRNAHERRPSIQTDLYPGRNGKSRLYPQEHTNVPQISVVSTRYAAVFPLSELINLVHRARGQRQDELPHSYQMMLFWAGLRGAVGVALAAGFKGDNANALRTSVLVVVVLTVILFGGTTARMLEVLGIRVGVEDDDGDSDEEEERLNEYDIGWGQPYKSKWKRRNTRGEEYSDLWNARADMPMGRRQPSTSHQANVPGPSSRSSESSDAGEFSALRPASAPPTDAGTFSLAGGVPVPTFESLDQRYLLPLFSNPVASRNFHARKAAYRRSVLNLSGERDIGEGPEDEGDGNGGGTSGRGTPELVRDLRRSSAPGTPQANSPRFAATRVLGALSRSSTGGPEGSEDARGTARR</sequence>
<feature type="transmembrane region" description="Helical" evidence="10">
    <location>
        <begin position="215"/>
        <end position="234"/>
    </location>
</feature>
<evidence type="ECO:0000256" key="1">
    <source>
        <dbReference type="ARBA" id="ARBA00004141"/>
    </source>
</evidence>
<dbReference type="Gene3D" id="6.10.140.1330">
    <property type="match status" value="1"/>
</dbReference>
<dbReference type="AlphaFoldDB" id="A0A5N5QQD0"/>
<feature type="domain" description="Cation/H+ exchanger transmembrane" evidence="11">
    <location>
        <begin position="31"/>
        <end position="234"/>
    </location>
</feature>
<dbReference type="Proteomes" id="UP000383932">
    <property type="component" value="Unassembled WGS sequence"/>
</dbReference>
<evidence type="ECO:0000256" key="6">
    <source>
        <dbReference type="ARBA" id="ARBA00023065"/>
    </source>
</evidence>
<protein>
    <submittedName>
        <fullName evidence="12">Na(+)/H(+) antiporter C15A10,06</fullName>
    </submittedName>
</protein>
<keyword evidence="3 10" id="KW-0812">Transmembrane</keyword>
<evidence type="ECO:0000256" key="10">
    <source>
        <dbReference type="SAM" id="Phobius"/>
    </source>
</evidence>
<feature type="transmembrane region" description="Helical" evidence="10">
    <location>
        <begin position="111"/>
        <end position="132"/>
    </location>
</feature>
<keyword evidence="5" id="KW-0915">Sodium</keyword>
<keyword evidence="6" id="KW-0406">Ion transport</keyword>
<evidence type="ECO:0000256" key="3">
    <source>
        <dbReference type="ARBA" id="ARBA00022692"/>
    </source>
</evidence>
<organism evidence="12 13">
    <name type="scientific">Ceratobasidium theobromae</name>
    <dbReference type="NCBI Taxonomy" id="1582974"/>
    <lineage>
        <taxon>Eukaryota</taxon>
        <taxon>Fungi</taxon>
        <taxon>Dikarya</taxon>
        <taxon>Basidiomycota</taxon>
        <taxon>Agaricomycotina</taxon>
        <taxon>Agaricomycetes</taxon>
        <taxon>Cantharellales</taxon>
        <taxon>Ceratobasidiaceae</taxon>
        <taxon>Ceratobasidium</taxon>
    </lineage>
</organism>
<dbReference type="InterPro" id="IPR018422">
    <property type="entry name" value="Cation/H_exchanger_CPA1"/>
</dbReference>
<keyword evidence="2" id="KW-0813">Transport</keyword>
<dbReference type="PANTHER" id="PTHR10110">
    <property type="entry name" value="SODIUM/HYDROGEN EXCHANGER"/>
    <property type="match status" value="1"/>
</dbReference>
<dbReference type="Pfam" id="PF00999">
    <property type="entry name" value="Na_H_Exchanger"/>
    <property type="match status" value="2"/>
</dbReference>
<feature type="transmembrane region" description="Helical" evidence="10">
    <location>
        <begin position="144"/>
        <end position="167"/>
    </location>
</feature>
<evidence type="ECO:0000256" key="4">
    <source>
        <dbReference type="ARBA" id="ARBA00022989"/>
    </source>
</evidence>
<gene>
    <name evidence="12" type="ORF">CTheo_2841</name>
</gene>
<dbReference type="GO" id="GO:0005769">
    <property type="term" value="C:early endosome"/>
    <property type="evidence" value="ECO:0007669"/>
    <property type="project" value="TreeGrafter"/>
</dbReference>
<evidence type="ECO:0000256" key="9">
    <source>
        <dbReference type="SAM" id="MobiDB-lite"/>
    </source>
</evidence>
<feature type="transmembrane region" description="Helical" evidence="10">
    <location>
        <begin position="372"/>
        <end position="391"/>
    </location>
</feature>
<evidence type="ECO:0000259" key="11">
    <source>
        <dbReference type="Pfam" id="PF00999"/>
    </source>
</evidence>
<keyword evidence="8" id="KW-0739">Sodium transport</keyword>
<evidence type="ECO:0000256" key="7">
    <source>
        <dbReference type="ARBA" id="ARBA00023136"/>
    </source>
</evidence>
<comment type="subcellular location">
    <subcellularLocation>
        <location evidence="1">Membrane</location>
        <topology evidence="1">Multi-pass membrane protein</topology>
    </subcellularLocation>
</comment>
<feature type="transmembrane region" description="Helical" evidence="10">
    <location>
        <begin position="17"/>
        <end position="39"/>
    </location>
</feature>
<feature type="domain" description="Cation/H+ exchanger transmembrane" evidence="11">
    <location>
        <begin position="305"/>
        <end position="392"/>
    </location>
</feature>
<keyword evidence="13" id="KW-1185">Reference proteome</keyword>
<reference evidence="12 13" key="1">
    <citation type="journal article" date="2019" name="Fungal Biol. Biotechnol.">
        <title>Draft genome sequence of fastidious pathogen Ceratobasidium theobromae, which causes vascular-streak dieback in Theobroma cacao.</title>
        <authorList>
            <person name="Ali S.S."/>
            <person name="Asman A."/>
            <person name="Shao J."/>
            <person name="Firmansyah A.P."/>
            <person name="Susilo A.W."/>
            <person name="Rosmana A."/>
            <person name="McMahon P."/>
            <person name="Junaid M."/>
            <person name="Guest D."/>
            <person name="Kheng T.Y."/>
            <person name="Meinhardt L.W."/>
            <person name="Bailey B.A."/>
        </authorList>
    </citation>
    <scope>NUCLEOTIDE SEQUENCE [LARGE SCALE GENOMIC DNA]</scope>
    <source>
        <strain evidence="12 13">CT2</strain>
    </source>
</reference>
<feature type="region of interest" description="Disordered" evidence="9">
    <location>
        <begin position="545"/>
        <end position="620"/>
    </location>
</feature>
<evidence type="ECO:0000256" key="8">
    <source>
        <dbReference type="ARBA" id="ARBA00023201"/>
    </source>
</evidence>
<feature type="transmembrane region" description="Helical" evidence="10">
    <location>
        <begin position="341"/>
        <end position="360"/>
    </location>
</feature>
<dbReference type="PANTHER" id="PTHR10110:SF187">
    <property type="entry name" value="SODIUM_HYDROGEN EXCHANGER"/>
    <property type="match status" value="1"/>
</dbReference>
<evidence type="ECO:0000256" key="2">
    <source>
        <dbReference type="ARBA" id="ARBA00022448"/>
    </source>
</evidence>
<dbReference type="InterPro" id="IPR004709">
    <property type="entry name" value="NaH_exchanger"/>
</dbReference>
<evidence type="ECO:0000313" key="12">
    <source>
        <dbReference type="EMBL" id="KAB5593761.1"/>
    </source>
</evidence>
<dbReference type="GO" id="GO:0015386">
    <property type="term" value="F:potassium:proton antiporter activity"/>
    <property type="evidence" value="ECO:0007669"/>
    <property type="project" value="TreeGrafter"/>
</dbReference>
<feature type="transmembrane region" description="Helical" evidence="10">
    <location>
        <begin position="80"/>
        <end position="99"/>
    </location>
</feature>
<dbReference type="OrthoDB" id="196264at2759"/>
<feature type="region of interest" description="Disordered" evidence="9">
    <location>
        <begin position="449"/>
        <end position="494"/>
    </location>
</feature>
<keyword evidence="4 10" id="KW-1133">Transmembrane helix</keyword>
<dbReference type="GO" id="GO:0015385">
    <property type="term" value="F:sodium:proton antiporter activity"/>
    <property type="evidence" value="ECO:0007669"/>
    <property type="project" value="InterPro"/>
</dbReference>
<dbReference type="GO" id="GO:0007035">
    <property type="term" value="P:vacuolar acidification"/>
    <property type="evidence" value="ECO:0007669"/>
    <property type="project" value="TreeGrafter"/>
</dbReference>
<dbReference type="GO" id="GO:0005770">
    <property type="term" value="C:late endosome"/>
    <property type="evidence" value="ECO:0007669"/>
    <property type="project" value="TreeGrafter"/>
</dbReference>
<dbReference type="EMBL" id="SSOP01000031">
    <property type="protein sequence ID" value="KAB5593761.1"/>
    <property type="molecule type" value="Genomic_DNA"/>
</dbReference>
<evidence type="ECO:0000313" key="13">
    <source>
        <dbReference type="Proteomes" id="UP000383932"/>
    </source>
</evidence>
<dbReference type="GO" id="GO:0000329">
    <property type="term" value="C:fungal-type vacuole membrane"/>
    <property type="evidence" value="ECO:0007669"/>
    <property type="project" value="TreeGrafter"/>
</dbReference>
<evidence type="ECO:0000256" key="5">
    <source>
        <dbReference type="ARBA" id="ARBA00023053"/>
    </source>
</evidence>
<name>A0A5N5QQD0_9AGAM</name>
<proteinExistence type="predicted"/>
<dbReference type="PRINTS" id="PR01084">
    <property type="entry name" value="NAHEXCHNGR"/>
</dbReference>
<comment type="caution">
    <text evidence="12">The sequence shown here is derived from an EMBL/GenBank/DDBJ whole genome shotgun (WGS) entry which is preliminary data.</text>
</comment>
<feature type="transmembrane region" description="Helical" evidence="10">
    <location>
        <begin position="51"/>
        <end position="68"/>
    </location>
</feature>
<keyword evidence="7 10" id="KW-0472">Membrane</keyword>
<accession>A0A5N5QQD0</accession>
<dbReference type="InterPro" id="IPR006153">
    <property type="entry name" value="Cation/H_exchanger_TM"/>
</dbReference>